<evidence type="ECO:0000256" key="1">
    <source>
        <dbReference type="ARBA" id="ARBA00009437"/>
    </source>
</evidence>
<evidence type="ECO:0000256" key="3">
    <source>
        <dbReference type="ARBA" id="ARBA00023125"/>
    </source>
</evidence>
<dbReference type="PROSITE" id="PS50931">
    <property type="entry name" value="HTH_LYSR"/>
    <property type="match status" value="1"/>
</dbReference>
<feature type="domain" description="HTH lysR-type" evidence="6">
    <location>
        <begin position="6"/>
        <end position="63"/>
    </location>
</feature>
<dbReference type="GO" id="GO:0003677">
    <property type="term" value="F:DNA binding"/>
    <property type="evidence" value="ECO:0007669"/>
    <property type="project" value="UniProtKB-KW"/>
</dbReference>
<dbReference type="PRINTS" id="PR00039">
    <property type="entry name" value="HTHLYSR"/>
</dbReference>
<dbReference type="CDD" id="cd08459">
    <property type="entry name" value="PBP2_DntR_NahR_LinR_like"/>
    <property type="match status" value="1"/>
</dbReference>
<protein>
    <submittedName>
        <fullName evidence="7">LysR family transcriptional regulator</fullName>
    </submittedName>
</protein>
<keyword evidence="8" id="KW-1185">Reference proteome</keyword>
<dbReference type="EMBL" id="CP014646">
    <property type="protein sequence ID" value="AMO36878.1"/>
    <property type="molecule type" value="Genomic_DNA"/>
</dbReference>
<keyword evidence="3" id="KW-0238">DNA-binding</keyword>
<dbReference type="Gene3D" id="1.10.10.10">
    <property type="entry name" value="Winged helix-like DNA-binding domain superfamily/Winged helix DNA-binding domain"/>
    <property type="match status" value="1"/>
</dbReference>
<dbReference type="Proteomes" id="UP000036902">
    <property type="component" value="Chromosome"/>
</dbReference>
<dbReference type="RefSeq" id="WP_048704944.1">
    <property type="nucleotide sequence ID" value="NZ_CP014646.1"/>
</dbReference>
<dbReference type="STRING" id="1134435.AC731_007945"/>
<gene>
    <name evidence="7" type="ORF">AC731_007945</name>
</gene>
<dbReference type="InterPro" id="IPR036388">
    <property type="entry name" value="WH-like_DNA-bd_sf"/>
</dbReference>
<evidence type="ECO:0000259" key="6">
    <source>
        <dbReference type="PROSITE" id="PS50931"/>
    </source>
</evidence>
<comment type="similarity">
    <text evidence="1">Belongs to the LysR transcriptional regulatory family.</text>
</comment>
<dbReference type="InterPro" id="IPR005119">
    <property type="entry name" value="LysR_subst-bd"/>
</dbReference>
<reference evidence="8" key="1">
    <citation type="submission" date="2016-03" db="EMBL/GenBank/DDBJ databases">
        <authorList>
            <person name="Ma C."/>
            <person name="Zhou S."/>
            <person name="Yang G."/>
        </authorList>
    </citation>
    <scope>NUCLEOTIDE SEQUENCE [LARGE SCALE GENOMIC DNA]</scope>
    <source>
        <strain evidence="8">SgZ-1</strain>
    </source>
</reference>
<organism evidence="7 8">
    <name type="scientific">Thauera humireducens</name>
    <dbReference type="NCBI Taxonomy" id="1134435"/>
    <lineage>
        <taxon>Bacteria</taxon>
        <taxon>Pseudomonadati</taxon>
        <taxon>Pseudomonadota</taxon>
        <taxon>Betaproteobacteria</taxon>
        <taxon>Rhodocyclales</taxon>
        <taxon>Zoogloeaceae</taxon>
        <taxon>Thauera</taxon>
    </lineage>
</organism>
<dbReference type="KEGG" id="thu:AC731_007945"/>
<keyword evidence="4" id="KW-0804">Transcription</keyword>
<dbReference type="Pfam" id="PF00126">
    <property type="entry name" value="HTH_1"/>
    <property type="match status" value="1"/>
</dbReference>
<dbReference type="PANTHER" id="PTHR30118">
    <property type="entry name" value="HTH-TYPE TRANSCRIPTIONAL REGULATOR LEUO-RELATED"/>
    <property type="match status" value="1"/>
</dbReference>
<dbReference type="InterPro" id="IPR000847">
    <property type="entry name" value="LysR_HTH_N"/>
</dbReference>
<feature type="region of interest" description="Disordered" evidence="5">
    <location>
        <begin position="301"/>
        <end position="321"/>
    </location>
</feature>
<name>A0A127K4K0_9RHOO</name>
<evidence type="ECO:0000256" key="5">
    <source>
        <dbReference type="SAM" id="MobiDB-lite"/>
    </source>
</evidence>
<evidence type="ECO:0000256" key="2">
    <source>
        <dbReference type="ARBA" id="ARBA00023015"/>
    </source>
</evidence>
<accession>A0A127K4K0</accession>
<dbReference type="InterPro" id="IPR036390">
    <property type="entry name" value="WH_DNA-bd_sf"/>
</dbReference>
<dbReference type="Pfam" id="PF03466">
    <property type="entry name" value="LysR_substrate"/>
    <property type="match status" value="1"/>
</dbReference>
<evidence type="ECO:0000313" key="7">
    <source>
        <dbReference type="EMBL" id="AMO36878.1"/>
    </source>
</evidence>
<dbReference type="SUPFAM" id="SSF46785">
    <property type="entry name" value="Winged helix' DNA-binding domain"/>
    <property type="match status" value="1"/>
</dbReference>
<dbReference type="PANTHER" id="PTHR30118:SF15">
    <property type="entry name" value="TRANSCRIPTIONAL REGULATORY PROTEIN"/>
    <property type="match status" value="1"/>
</dbReference>
<dbReference type="SUPFAM" id="SSF53850">
    <property type="entry name" value="Periplasmic binding protein-like II"/>
    <property type="match status" value="1"/>
</dbReference>
<evidence type="ECO:0000313" key="8">
    <source>
        <dbReference type="Proteomes" id="UP000036902"/>
    </source>
</evidence>
<dbReference type="InterPro" id="IPR050389">
    <property type="entry name" value="LysR-type_TF"/>
</dbReference>
<sequence length="321" mass="36006">MNPCSLDIRLLQVFDEIYKTRSVSRAADQLGLGQPQVSIALGKLRQHFGDPLFVRIAGSMEPTPLGEELVQPIRKAIDALNVALGHRSVFDPATAQRSFRIAMTDISQFVLLPRLWAHVRSLAPGVRIEVFNLTADTAQMLEAGDVDLALGFMPQLDAGFYQQSLFRQHYVCLASAEHPRLRDGLSLAQFEAEDHAVVTTSGTGHLYIDREVLRQKIMRKVALRIPNFIGVSFVIEQTDLLVIVPSRFGEMLAERGRVRCYPVPFALPQYAVKQHWHGRFHHEPGNRWLRSVIRELHGERSGDEELMPAADDGGNRGEADE</sequence>
<dbReference type="AlphaFoldDB" id="A0A127K4K0"/>
<dbReference type="GO" id="GO:0003700">
    <property type="term" value="F:DNA-binding transcription factor activity"/>
    <property type="evidence" value="ECO:0007669"/>
    <property type="project" value="InterPro"/>
</dbReference>
<evidence type="ECO:0000256" key="4">
    <source>
        <dbReference type="ARBA" id="ARBA00023163"/>
    </source>
</evidence>
<keyword evidence="2" id="KW-0805">Transcription regulation</keyword>
<proteinExistence type="inferred from homology"/>
<dbReference type="Gene3D" id="3.40.190.10">
    <property type="entry name" value="Periplasmic binding protein-like II"/>
    <property type="match status" value="2"/>
</dbReference>